<proteinExistence type="predicted"/>
<dbReference type="SMART" id="SM00347">
    <property type="entry name" value="HTH_MARR"/>
    <property type="match status" value="1"/>
</dbReference>
<dbReference type="InterPro" id="IPR036390">
    <property type="entry name" value="WH_DNA-bd_sf"/>
</dbReference>
<dbReference type="KEGG" id="tvl:FAZ95_23795"/>
<accession>A0A4P8IUX0</accession>
<dbReference type="GO" id="GO:0003700">
    <property type="term" value="F:DNA-binding transcription factor activity"/>
    <property type="evidence" value="ECO:0007669"/>
    <property type="project" value="InterPro"/>
</dbReference>
<dbReference type="InterPro" id="IPR039422">
    <property type="entry name" value="MarR/SlyA-like"/>
</dbReference>
<evidence type="ECO:0000313" key="2">
    <source>
        <dbReference type="EMBL" id="QCP52206.1"/>
    </source>
</evidence>
<dbReference type="InterPro" id="IPR000835">
    <property type="entry name" value="HTH_MarR-typ"/>
</dbReference>
<name>A0A4P8IUX0_9BURK</name>
<dbReference type="OrthoDB" id="119252at2"/>
<dbReference type="PROSITE" id="PS50995">
    <property type="entry name" value="HTH_MARR_2"/>
    <property type="match status" value="1"/>
</dbReference>
<dbReference type="Gene3D" id="1.10.10.10">
    <property type="entry name" value="Winged helix-like DNA-binding domain superfamily/Winged helix DNA-binding domain"/>
    <property type="match status" value="1"/>
</dbReference>
<dbReference type="PANTHER" id="PTHR33164:SF105">
    <property type="entry name" value="TRANSCRIPTIONAL REPRESSOR PROTEIN-RELATED"/>
    <property type="match status" value="1"/>
</dbReference>
<dbReference type="Pfam" id="PF12802">
    <property type="entry name" value="MarR_2"/>
    <property type="match status" value="1"/>
</dbReference>
<dbReference type="AlphaFoldDB" id="A0A4P8IUX0"/>
<dbReference type="PANTHER" id="PTHR33164">
    <property type="entry name" value="TRANSCRIPTIONAL REGULATOR, MARR FAMILY"/>
    <property type="match status" value="1"/>
</dbReference>
<dbReference type="SUPFAM" id="SSF46785">
    <property type="entry name" value="Winged helix' DNA-binding domain"/>
    <property type="match status" value="1"/>
</dbReference>
<dbReference type="EMBL" id="CP040078">
    <property type="protein sequence ID" value="QCP52206.1"/>
    <property type="molecule type" value="Genomic_DNA"/>
</dbReference>
<feature type="domain" description="HTH marR-type" evidence="1">
    <location>
        <begin position="1"/>
        <end position="140"/>
    </location>
</feature>
<sequence length="140" mass="15978">MNRPLSYDECNCFALRQAARYVTQIYERHLAQVGMTAAQFTIMAKLARRPESTMLELSEQMVMDRTTLVRALKPMQRDGLVVAKPSEQDSRLFLLSLSAAGERIFDQAVIAWRAAQDEFEKKFGRARAKALRAELFSMTV</sequence>
<evidence type="ECO:0000259" key="1">
    <source>
        <dbReference type="PROSITE" id="PS50995"/>
    </source>
</evidence>
<keyword evidence="3" id="KW-1185">Reference proteome</keyword>
<dbReference type="InterPro" id="IPR036388">
    <property type="entry name" value="WH-like_DNA-bd_sf"/>
</dbReference>
<reference evidence="2 3" key="1">
    <citation type="submission" date="2019-05" db="EMBL/GenBank/DDBJ databases">
        <title>Burkholderia sp. DHOD12, isolated from subtropical forest soil.</title>
        <authorList>
            <person name="Gao Z.-H."/>
            <person name="Qiu L.-H."/>
        </authorList>
    </citation>
    <scope>NUCLEOTIDE SEQUENCE [LARGE SCALE GENOMIC DNA]</scope>
    <source>
        <strain evidence="2 3">DHOD12</strain>
    </source>
</reference>
<gene>
    <name evidence="2" type="ORF">FAZ95_23795</name>
</gene>
<dbReference type="RefSeq" id="WP_137334979.1">
    <property type="nucleotide sequence ID" value="NZ_CP040078.1"/>
</dbReference>
<protein>
    <submittedName>
        <fullName evidence="2">Winged helix-turn-helix transcriptional regulator</fullName>
    </submittedName>
</protein>
<organism evidence="2 3">
    <name type="scientific">Trinickia violacea</name>
    <dbReference type="NCBI Taxonomy" id="2571746"/>
    <lineage>
        <taxon>Bacteria</taxon>
        <taxon>Pseudomonadati</taxon>
        <taxon>Pseudomonadota</taxon>
        <taxon>Betaproteobacteria</taxon>
        <taxon>Burkholderiales</taxon>
        <taxon>Burkholderiaceae</taxon>
        <taxon>Trinickia</taxon>
    </lineage>
</organism>
<evidence type="ECO:0000313" key="3">
    <source>
        <dbReference type="Proteomes" id="UP000298656"/>
    </source>
</evidence>
<dbReference type="GO" id="GO:0006950">
    <property type="term" value="P:response to stress"/>
    <property type="evidence" value="ECO:0007669"/>
    <property type="project" value="TreeGrafter"/>
</dbReference>
<dbReference type="Proteomes" id="UP000298656">
    <property type="component" value="Chromosome 2"/>
</dbReference>